<evidence type="ECO:0000313" key="5">
    <source>
        <dbReference type="Proteomes" id="UP000463961"/>
    </source>
</evidence>
<sequence length="209" mass="23126">MSKNTRLSKSPSKTLPPKRISGREKLIAAASELFWINGYESTSPHDLYTFSGVGQGSFYHHFTGKLDLLNAVLEQIASTEINLLEQIDTSVSSPLDRLYRYLSVKRDGQRGCKIGRYVHESSIEKPEVHNPIRRYFSYVEKFLSDNVSAAQQQGEISTSLDADTISKLILSSVQGGYVIARAHGRANALDVSIAASKQLLNNLALPKRG</sequence>
<dbReference type="Proteomes" id="UP000463961">
    <property type="component" value="Chromosome"/>
</dbReference>
<accession>A0A679ID20</accession>
<evidence type="ECO:0000256" key="1">
    <source>
        <dbReference type="ARBA" id="ARBA00023015"/>
    </source>
</evidence>
<dbReference type="PROSITE" id="PS50977">
    <property type="entry name" value="HTH_TETR_2"/>
    <property type="match status" value="1"/>
</dbReference>
<dbReference type="InterPro" id="IPR009057">
    <property type="entry name" value="Homeodomain-like_sf"/>
</dbReference>
<keyword evidence="5" id="KW-1185">Reference proteome</keyword>
<dbReference type="PANTHER" id="PTHR47506">
    <property type="entry name" value="TRANSCRIPTIONAL REGULATORY PROTEIN"/>
    <property type="match status" value="1"/>
</dbReference>
<dbReference type="SUPFAM" id="SSF48498">
    <property type="entry name" value="Tetracyclin repressor-like, C-terminal domain"/>
    <property type="match status" value="1"/>
</dbReference>
<dbReference type="InterPro" id="IPR036271">
    <property type="entry name" value="Tet_transcr_reg_TetR-rel_C_sf"/>
</dbReference>
<organism evidence="4 5">
    <name type="scientific">Fluviibacter phosphoraccumulans</name>
    <dbReference type="NCBI Taxonomy" id="1751046"/>
    <lineage>
        <taxon>Bacteria</taxon>
        <taxon>Pseudomonadati</taxon>
        <taxon>Pseudomonadota</taxon>
        <taxon>Betaproteobacteria</taxon>
        <taxon>Rhodocyclales</taxon>
        <taxon>Fluviibacteraceae</taxon>
        <taxon>Fluviibacter</taxon>
    </lineage>
</organism>
<keyword evidence="3" id="KW-0804">Transcription</keyword>
<dbReference type="EMBL" id="AP022345">
    <property type="protein sequence ID" value="BBU68175.1"/>
    <property type="molecule type" value="Genomic_DNA"/>
</dbReference>
<dbReference type="GO" id="GO:0003677">
    <property type="term" value="F:DNA binding"/>
    <property type="evidence" value="ECO:0007669"/>
    <property type="project" value="UniProtKB-UniRule"/>
</dbReference>
<reference evidence="5" key="1">
    <citation type="submission" date="2020-01" db="EMBL/GenBank/DDBJ databases">
        <title>Phosphoaccumulans saitamaens gen. nov., sp. nov., a polyphosphate accumulating bacterium isolated from surface river water.</title>
        <authorList>
            <person name="Watanabe K."/>
            <person name="Suda W."/>
        </authorList>
    </citation>
    <scope>NUCLEOTIDE SEQUENCE [LARGE SCALE GENOMIC DNA]</scope>
    <source>
        <strain evidence="5">ICHIAU1</strain>
    </source>
</reference>
<dbReference type="OrthoDB" id="9809772at2"/>
<dbReference type="PRINTS" id="PR00455">
    <property type="entry name" value="HTHTETR"/>
</dbReference>
<evidence type="ECO:0000256" key="2">
    <source>
        <dbReference type="ARBA" id="ARBA00023125"/>
    </source>
</evidence>
<evidence type="ECO:0000256" key="3">
    <source>
        <dbReference type="ARBA" id="ARBA00023163"/>
    </source>
</evidence>
<dbReference type="SUPFAM" id="SSF46689">
    <property type="entry name" value="Homeodomain-like"/>
    <property type="match status" value="1"/>
</dbReference>
<proteinExistence type="predicted"/>
<name>A0A679ID20_9RHOO</name>
<dbReference type="PANTHER" id="PTHR47506:SF3">
    <property type="entry name" value="HTH-TYPE TRANSCRIPTIONAL REGULATOR LMRA"/>
    <property type="match status" value="1"/>
</dbReference>
<protein>
    <submittedName>
        <fullName evidence="4">TetR family transcriptional regulator</fullName>
    </submittedName>
</protein>
<dbReference type="RefSeq" id="WP_162048890.1">
    <property type="nucleotide sequence ID" value="NZ_AP019011.1"/>
</dbReference>
<keyword evidence="2" id="KW-0238">DNA-binding</keyword>
<dbReference type="InterPro" id="IPR011075">
    <property type="entry name" value="TetR_C"/>
</dbReference>
<keyword evidence="1" id="KW-0805">Transcription regulation</keyword>
<gene>
    <name evidence="4" type="ORF">ICHIAU1_04580</name>
</gene>
<dbReference type="AlphaFoldDB" id="A0A679ID20"/>
<dbReference type="Gene3D" id="1.10.357.10">
    <property type="entry name" value="Tetracycline Repressor, domain 2"/>
    <property type="match status" value="1"/>
</dbReference>
<dbReference type="Pfam" id="PF00440">
    <property type="entry name" value="TetR_N"/>
    <property type="match status" value="1"/>
</dbReference>
<evidence type="ECO:0000313" key="4">
    <source>
        <dbReference type="EMBL" id="BBU68175.1"/>
    </source>
</evidence>
<dbReference type="Pfam" id="PF16925">
    <property type="entry name" value="TetR_C_13"/>
    <property type="match status" value="1"/>
</dbReference>
<dbReference type="InterPro" id="IPR001647">
    <property type="entry name" value="HTH_TetR"/>
</dbReference>